<accession>A0AAN6KNZ2</accession>
<protein>
    <recommendedName>
        <fullName evidence="7">Rhodopsin domain-containing protein</fullName>
    </recommendedName>
</protein>
<dbReference type="PANTHER" id="PTHR33048">
    <property type="entry name" value="PTH11-LIKE INTEGRAL MEMBRANE PROTEIN (AFU_ORTHOLOGUE AFUA_5G11245)"/>
    <property type="match status" value="1"/>
</dbReference>
<dbReference type="GO" id="GO:0016020">
    <property type="term" value="C:membrane"/>
    <property type="evidence" value="ECO:0007669"/>
    <property type="project" value="UniProtKB-SubCell"/>
</dbReference>
<dbReference type="PANTHER" id="PTHR33048:SF47">
    <property type="entry name" value="INTEGRAL MEMBRANE PROTEIN-RELATED"/>
    <property type="match status" value="1"/>
</dbReference>
<comment type="subcellular location">
    <subcellularLocation>
        <location evidence="1">Membrane</location>
        <topology evidence="1">Multi-pass membrane protein</topology>
    </subcellularLocation>
</comment>
<feature type="transmembrane region" description="Helical" evidence="6">
    <location>
        <begin position="183"/>
        <end position="205"/>
    </location>
</feature>
<sequence length="384" mass="40849">MFREDADDHVVGGESLTSAHFGADDIGWQALGPAIACVTASTCVVALRWYTRCRIVRCLGWDDYVILLSLLLAWAMLALVATAVQLGIGATHISPMETATLTKLIIANNDLWALLVNITKASILAQYLRIFSGPRTRALCYSLLATLLPAAAWAVLGGTLLCSPAAKLWEPWVPGHCISAQRYWLSVACTDIGLDFLVLLLPLPAITALHLPRGQQFSLILVFALGFVVCGVSIARLCTVLLASEEGAYVESGIWAIIWSAVEANVGIICACLLALKPLIGRLWPGSSLVAEGGSSEGCVVVPPRYSMRLPDLRTTGVPVGWPSEGGSNATTLVSPTTPTSRLKSEVALKRPSLALSLPVMREVEDMAPTRMPLALACTSAMGC</sequence>
<comment type="similarity">
    <text evidence="5">Belongs to the SAT4 family.</text>
</comment>
<evidence type="ECO:0000256" key="6">
    <source>
        <dbReference type="SAM" id="Phobius"/>
    </source>
</evidence>
<evidence type="ECO:0000256" key="2">
    <source>
        <dbReference type="ARBA" id="ARBA00022692"/>
    </source>
</evidence>
<name>A0AAN6KNZ2_9PEZI</name>
<evidence type="ECO:0000313" key="8">
    <source>
        <dbReference type="EMBL" id="KAK0994550.1"/>
    </source>
</evidence>
<proteinExistence type="inferred from homology"/>
<feature type="transmembrane region" description="Helical" evidence="6">
    <location>
        <begin position="217"/>
        <end position="242"/>
    </location>
</feature>
<dbReference type="InterPro" id="IPR049326">
    <property type="entry name" value="Rhodopsin_dom_fungi"/>
</dbReference>
<dbReference type="InterPro" id="IPR052337">
    <property type="entry name" value="SAT4-like"/>
</dbReference>
<evidence type="ECO:0000256" key="1">
    <source>
        <dbReference type="ARBA" id="ARBA00004141"/>
    </source>
</evidence>
<feature type="transmembrane region" description="Helical" evidence="6">
    <location>
        <begin position="30"/>
        <end position="51"/>
    </location>
</feature>
<dbReference type="Pfam" id="PF20684">
    <property type="entry name" value="Fung_rhodopsin"/>
    <property type="match status" value="1"/>
</dbReference>
<gene>
    <name evidence="8" type="ORF">LTR91_007618</name>
</gene>
<keyword evidence="3 6" id="KW-1133">Transmembrane helix</keyword>
<reference evidence="8" key="1">
    <citation type="submission" date="2023-06" db="EMBL/GenBank/DDBJ databases">
        <title>Black Yeasts Isolated from many extreme environments.</title>
        <authorList>
            <person name="Coleine C."/>
            <person name="Stajich J.E."/>
            <person name="Selbmann L."/>
        </authorList>
    </citation>
    <scope>NUCLEOTIDE SEQUENCE</scope>
    <source>
        <strain evidence="8">CCFEE 5200</strain>
    </source>
</reference>
<dbReference type="Proteomes" id="UP001175353">
    <property type="component" value="Unassembled WGS sequence"/>
</dbReference>
<keyword evidence="2 6" id="KW-0812">Transmembrane</keyword>
<feature type="transmembrane region" description="Helical" evidence="6">
    <location>
        <begin position="63"/>
        <end position="91"/>
    </location>
</feature>
<feature type="domain" description="Rhodopsin" evidence="7">
    <location>
        <begin position="47"/>
        <end position="281"/>
    </location>
</feature>
<feature type="transmembrane region" description="Helical" evidence="6">
    <location>
        <begin position="138"/>
        <end position="163"/>
    </location>
</feature>
<feature type="transmembrane region" description="Helical" evidence="6">
    <location>
        <begin position="254"/>
        <end position="276"/>
    </location>
</feature>
<evidence type="ECO:0000256" key="5">
    <source>
        <dbReference type="ARBA" id="ARBA00038359"/>
    </source>
</evidence>
<comment type="caution">
    <text evidence="8">The sequence shown here is derived from an EMBL/GenBank/DDBJ whole genome shotgun (WGS) entry which is preliminary data.</text>
</comment>
<keyword evidence="9" id="KW-1185">Reference proteome</keyword>
<evidence type="ECO:0000259" key="7">
    <source>
        <dbReference type="Pfam" id="PF20684"/>
    </source>
</evidence>
<feature type="transmembrane region" description="Helical" evidence="6">
    <location>
        <begin position="111"/>
        <end position="131"/>
    </location>
</feature>
<evidence type="ECO:0000313" key="9">
    <source>
        <dbReference type="Proteomes" id="UP001175353"/>
    </source>
</evidence>
<evidence type="ECO:0000256" key="4">
    <source>
        <dbReference type="ARBA" id="ARBA00023136"/>
    </source>
</evidence>
<dbReference type="AlphaFoldDB" id="A0AAN6KNZ2"/>
<organism evidence="8 9">
    <name type="scientific">Friedmanniomyces endolithicus</name>
    <dbReference type="NCBI Taxonomy" id="329885"/>
    <lineage>
        <taxon>Eukaryota</taxon>
        <taxon>Fungi</taxon>
        <taxon>Dikarya</taxon>
        <taxon>Ascomycota</taxon>
        <taxon>Pezizomycotina</taxon>
        <taxon>Dothideomycetes</taxon>
        <taxon>Dothideomycetidae</taxon>
        <taxon>Mycosphaerellales</taxon>
        <taxon>Teratosphaeriaceae</taxon>
        <taxon>Friedmanniomyces</taxon>
    </lineage>
</organism>
<dbReference type="EMBL" id="JAUJLE010000055">
    <property type="protein sequence ID" value="KAK0994550.1"/>
    <property type="molecule type" value="Genomic_DNA"/>
</dbReference>
<evidence type="ECO:0000256" key="3">
    <source>
        <dbReference type="ARBA" id="ARBA00022989"/>
    </source>
</evidence>
<keyword evidence="4 6" id="KW-0472">Membrane</keyword>